<organism evidence="4 5">
    <name type="scientific">Jiella flava</name>
    <dbReference type="NCBI Taxonomy" id="2816857"/>
    <lineage>
        <taxon>Bacteria</taxon>
        <taxon>Pseudomonadati</taxon>
        <taxon>Pseudomonadota</taxon>
        <taxon>Alphaproteobacteria</taxon>
        <taxon>Hyphomicrobiales</taxon>
        <taxon>Aurantimonadaceae</taxon>
        <taxon>Jiella</taxon>
    </lineage>
</organism>
<comment type="caution">
    <text evidence="4">The sequence shown here is derived from an EMBL/GenBank/DDBJ whole genome shotgun (WGS) entry which is preliminary data.</text>
</comment>
<dbReference type="Gene3D" id="3.20.20.80">
    <property type="entry name" value="Glycosidases"/>
    <property type="match status" value="1"/>
</dbReference>
<dbReference type="InterPro" id="IPR017853">
    <property type="entry name" value="GH"/>
</dbReference>
<dbReference type="Proteomes" id="UP000664122">
    <property type="component" value="Unassembled WGS sequence"/>
</dbReference>
<evidence type="ECO:0000259" key="3">
    <source>
        <dbReference type="Pfam" id="PF23666"/>
    </source>
</evidence>
<dbReference type="EMBL" id="JAFMPP010000002">
    <property type="protein sequence ID" value="MBO0661842.1"/>
    <property type="molecule type" value="Genomic_DNA"/>
</dbReference>
<sequence length="1293" mass="137382">MATIVLQVAGAAIGSFLGGPIGAVIGRAVGALAGSAVDSSLLSETKHYFGPRLKASRIMTVDEGTGIARVYGTARVAGQVIWMTRFEEKVDTERQGGKGFGPRVDVTTYRYFGNVAIGLCEGPIAGIRRIWADGEEMDLSQIDYRVYLGDETQAADPLIEVKQGSGNAPAYRGLAYLVFERLPLESYGNRIPQIACEVLRPIGHLEQAIRAVTLIPGASEHGLDPQPVRVELAEGEDELINRNVLFGDSDLSASLDELTALCPNLKRTALVVSWFGDDLRAGHCTLRPKVEIADRHEKVNWRVGDLERHDAELVSTIDGAPAYGGTPSDAGVIRAIAALRGRGLKVTFYPFVLMDVPPGNARADPYGGTEQNAFPWRGRISLDIAVGRTGSADGTAAARDAIVSFLGAAAPGDFTVSGNQISYHGPDEWSYRRMILHQAHLAAAGGADAFLIGSELPGLTRVRDADGRFPFVEGLIALAADVKTILPDATVTYAADWSEYFGYHPDDGSGDVLFNLDPLWASSTIDIIGIDDYLPIADWRDGEASPDAPSIYDRAGLAAGIAGGEDFDWYYQSDVDRAKKQRTPITDGADQEPSVFRAKDLVAWWSNPHYERRNGQRAATPTSYVPKAKPIWLTELGCPAVDKGANQPNVFIDPKSSESALPYFSNGGRDDLCQRRFLEAHLDHWTPGSPGFDEAANPVSPVYHDRMVTPDAIHLWTWDARPFPAFPALSNVWGDAENWRRGHWLNGRLGAAPFDALVAAILSANGVDEPDLSGLEAILTGWVESEPSSARDSLDSLFRLVGAVGHLAEGTLVARSLARLRPERDLAAFVDVDQQPFVELRRAEAAATVDAVAVSFLDVWHDYQPGSAEAMRPSVAAPRRELVSVPAVIDEGQAGAFAARILAEGAVAGETAHFALPASDLALAIGDVVDLDGRTGDWLVTRIETGLYHRVTAQLLPARLGAASLGGAIAQAPPARLALASRPFAGFLDLPLPAGGSGFDGARVAISASPFVGYEVATIGSDGLPHSRARVSQPAVLGRLQAPLLPGPEGRIDPVHAITVALPRGALASVSMAAMLAGGNLCAVQCDDGGFEVLQFRDAEEIATGTFRLSALLRAQGGTEDAMTAGASIGALFVLLDGSSVPLDIQASEIGHTLDFRVEPFGRALDDPAVAAKSHSLGARSVRPLSPVHLTASFAGDGAVTISWIRRTRIGGDNWVVREVPLGEDEERYRLTLAAAGASAAVIETTASPVTLTADRQKTLFGSLPAAIDATVAQVSPVWGAGTSRSARFVRPV</sequence>
<reference evidence="4" key="1">
    <citation type="submission" date="2021-03" db="EMBL/GenBank/DDBJ databases">
        <title>Whole genome sequence of Jiella sp. CQZ9-1.</title>
        <authorList>
            <person name="Tuo L."/>
        </authorList>
    </citation>
    <scope>NUCLEOTIDE SEQUENCE</scope>
    <source>
        <strain evidence="4">CQZ9-1</strain>
    </source>
</reference>
<feature type="domain" description="GTA TIM-barrel-like" evidence="1">
    <location>
        <begin position="429"/>
        <end position="727"/>
    </location>
</feature>
<protein>
    <submittedName>
        <fullName evidence="4">Glycoside hydrolase TIM-barrel-like domain-containing protein</fullName>
    </submittedName>
</protein>
<feature type="domain" description="Tip attachment protein J" evidence="2">
    <location>
        <begin position="785"/>
        <end position="944"/>
    </location>
</feature>
<accession>A0A939FUM8</accession>
<evidence type="ECO:0000259" key="1">
    <source>
        <dbReference type="Pfam" id="PF13547"/>
    </source>
</evidence>
<keyword evidence="5" id="KW-1185">Reference proteome</keyword>
<dbReference type="Pfam" id="PF13547">
    <property type="entry name" value="GTA_TIM"/>
    <property type="match status" value="1"/>
</dbReference>
<keyword evidence="4" id="KW-0378">Hydrolase</keyword>
<feature type="domain" description="Rcc01698-like C-terminal" evidence="3">
    <location>
        <begin position="1035"/>
        <end position="1134"/>
    </location>
</feature>
<dbReference type="InterPro" id="IPR056490">
    <property type="entry name" value="Rcc01698_C"/>
</dbReference>
<evidence type="ECO:0000313" key="4">
    <source>
        <dbReference type="EMBL" id="MBO0661842.1"/>
    </source>
</evidence>
<dbReference type="SUPFAM" id="SSF51445">
    <property type="entry name" value="(Trans)glycosidases"/>
    <property type="match status" value="1"/>
</dbReference>
<evidence type="ECO:0000313" key="5">
    <source>
        <dbReference type="Proteomes" id="UP000664122"/>
    </source>
</evidence>
<dbReference type="GO" id="GO:0016787">
    <property type="term" value="F:hydrolase activity"/>
    <property type="evidence" value="ECO:0007669"/>
    <property type="project" value="UniProtKB-KW"/>
</dbReference>
<evidence type="ECO:0000259" key="2">
    <source>
        <dbReference type="Pfam" id="PF13550"/>
    </source>
</evidence>
<gene>
    <name evidence="4" type="ORF">J1C48_04575</name>
</gene>
<dbReference type="InterPro" id="IPR025195">
    <property type="entry name" value="GTA_TIM_dom"/>
</dbReference>
<dbReference type="InterPro" id="IPR032876">
    <property type="entry name" value="J_dom"/>
</dbReference>
<dbReference type="CDD" id="cd19607">
    <property type="entry name" value="GTA_TIM-barrel-like"/>
    <property type="match status" value="1"/>
</dbReference>
<proteinExistence type="predicted"/>
<name>A0A939FUM8_9HYPH</name>
<dbReference type="RefSeq" id="WP_207256524.1">
    <property type="nucleotide sequence ID" value="NZ_JAFMPP010000002.1"/>
</dbReference>
<dbReference type="Pfam" id="PF13550">
    <property type="entry name" value="Phage-tail_3"/>
    <property type="match status" value="1"/>
</dbReference>
<dbReference type="Pfam" id="PF23666">
    <property type="entry name" value="Rcc01698_C"/>
    <property type="match status" value="1"/>
</dbReference>